<protein>
    <submittedName>
        <fullName evidence="2">Uncharacterized protein</fullName>
    </submittedName>
</protein>
<dbReference type="AlphaFoldDB" id="A0AAV1QKC4"/>
<keyword evidence="3" id="KW-1185">Reference proteome</keyword>
<evidence type="ECO:0000313" key="2">
    <source>
        <dbReference type="EMBL" id="CAK6984566.1"/>
    </source>
</evidence>
<feature type="non-terminal residue" evidence="2">
    <location>
        <position position="1"/>
    </location>
</feature>
<comment type="caution">
    <text evidence="2">The sequence shown here is derived from an EMBL/GenBank/DDBJ whole genome shotgun (WGS) entry which is preliminary data.</text>
</comment>
<feature type="non-terminal residue" evidence="2">
    <location>
        <position position="69"/>
    </location>
</feature>
<organism evidence="2 3">
    <name type="scientific">Scomber scombrus</name>
    <name type="common">Atlantic mackerel</name>
    <name type="synonym">Scomber vernalis</name>
    <dbReference type="NCBI Taxonomy" id="13677"/>
    <lineage>
        <taxon>Eukaryota</taxon>
        <taxon>Metazoa</taxon>
        <taxon>Chordata</taxon>
        <taxon>Craniata</taxon>
        <taxon>Vertebrata</taxon>
        <taxon>Euteleostomi</taxon>
        <taxon>Actinopterygii</taxon>
        <taxon>Neopterygii</taxon>
        <taxon>Teleostei</taxon>
        <taxon>Neoteleostei</taxon>
        <taxon>Acanthomorphata</taxon>
        <taxon>Pelagiaria</taxon>
        <taxon>Scombriformes</taxon>
        <taxon>Scombridae</taxon>
        <taxon>Scomber</taxon>
    </lineage>
</organism>
<reference evidence="2 3" key="1">
    <citation type="submission" date="2024-01" db="EMBL/GenBank/DDBJ databases">
        <authorList>
            <person name="Alioto T."/>
            <person name="Alioto T."/>
            <person name="Gomez Garrido J."/>
        </authorList>
    </citation>
    <scope>NUCLEOTIDE SEQUENCE [LARGE SCALE GENOMIC DNA]</scope>
</reference>
<gene>
    <name evidence="2" type="ORF">FSCOSCO3_A030259</name>
</gene>
<accession>A0AAV1QKC4</accession>
<name>A0AAV1QKC4_SCOSC</name>
<feature type="region of interest" description="Disordered" evidence="1">
    <location>
        <begin position="21"/>
        <end position="69"/>
    </location>
</feature>
<proteinExistence type="predicted"/>
<dbReference type="EMBL" id="CAWUFR010001952">
    <property type="protein sequence ID" value="CAK6984566.1"/>
    <property type="molecule type" value="Genomic_DNA"/>
</dbReference>
<sequence length="69" mass="7412">EEPVGLFPGTRAALQLAVVHRPSDRTGQDPAVQSQSSSHLPDPLVHPTDRLPALQEAAERPLQTRAAVQ</sequence>
<dbReference type="Proteomes" id="UP001314229">
    <property type="component" value="Unassembled WGS sequence"/>
</dbReference>
<evidence type="ECO:0000256" key="1">
    <source>
        <dbReference type="SAM" id="MobiDB-lite"/>
    </source>
</evidence>
<evidence type="ECO:0000313" key="3">
    <source>
        <dbReference type="Proteomes" id="UP001314229"/>
    </source>
</evidence>